<comment type="caution">
    <text evidence="2">The sequence shown here is derived from an EMBL/GenBank/DDBJ whole genome shotgun (WGS) entry which is preliminary data.</text>
</comment>
<keyword evidence="3" id="KW-1185">Reference proteome</keyword>
<name>A0AAV8T207_9ROSI</name>
<protein>
    <submittedName>
        <fullName evidence="2">Uncharacterized protein</fullName>
    </submittedName>
</protein>
<dbReference type="PANTHER" id="PTHR37258">
    <property type="entry name" value="FANTOM PROTEIN"/>
    <property type="match status" value="1"/>
</dbReference>
<organism evidence="2 3">
    <name type="scientific">Erythroxylum novogranatense</name>
    <dbReference type="NCBI Taxonomy" id="1862640"/>
    <lineage>
        <taxon>Eukaryota</taxon>
        <taxon>Viridiplantae</taxon>
        <taxon>Streptophyta</taxon>
        <taxon>Embryophyta</taxon>
        <taxon>Tracheophyta</taxon>
        <taxon>Spermatophyta</taxon>
        <taxon>Magnoliopsida</taxon>
        <taxon>eudicotyledons</taxon>
        <taxon>Gunneridae</taxon>
        <taxon>Pentapetalae</taxon>
        <taxon>rosids</taxon>
        <taxon>fabids</taxon>
        <taxon>Malpighiales</taxon>
        <taxon>Erythroxylaceae</taxon>
        <taxon>Erythroxylum</taxon>
    </lineage>
</organism>
<feature type="compositionally biased region" description="Polar residues" evidence="1">
    <location>
        <begin position="142"/>
        <end position="158"/>
    </location>
</feature>
<evidence type="ECO:0000313" key="2">
    <source>
        <dbReference type="EMBL" id="KAJ8760792.1"/>
    </source>
</evidence>
<feature type="region of interest" description="Disordered" evidence="1">
    <location>
        <begin position="131"/>
        <end position="173"/>
    </location>
</feature>
<accession>A0AAV8T207</accession>
<dbReference type="AlphaFoldDB" id="A0AAV8T207"/>
<evidence type="ECO:0000313" key="3">
    <source>
        <dbReference type="Proteomes" id="UP001159364"/>
    </source>
</evidence>
<evidence type="ECO:0000256" key="1">
    <source>
        <dbReference type="SAM" id="MobiDB-lite"/>
    </source>
</evidence>
<proteinExistence type="predicted"/>
<feature type="region of interest" description="Disordered" evidence="1">
    <location>
        <begin position="241"/>
        <end position="262"/>
    </location>
</feature>
<dbReference type="Proteomes" id="UP001159364">
    <property type="component" value="Linkage Group LG07"/>
</dbReference>
<dbReference type="EMBL" id="JAIWQS010000007">
    <property type="protein sequence ID" value="KAJ8760792.1"/>
    <property type="molecule type" value="Genomic_DNA"/>
</dbReference>
<dbReference type="PANTHER" id="PTHR37258:SF1">
    <property type="entry name" value="FANTOM PROTEIN"/>
    <property type="match status" value="1"/>
</dbReference>
<sequence length="355" mass="39801">MLCSVSIGKSGKTWLDRLRSGKGFTEADNLDLDLDHFLHNRNEDDNANPVLSHSNSKSDDSRLTCLRQATEEICSESRDKEWFNIITSALSGLFNMGHPNQNPDFTTKKAPRKQPNPKLCVRSIPATEKIEPNCSRKDENVPATTASSLNSHNNSNVGTKEEKSTIGSVDCEGDYDVPEAAEEEEEDERKEKFNGDKELKGYSRSEVTVIDTSCEVWKFDKLVFRKKNVWKVRDKRVRSLVGSNKKRKKLEMSPRDGNGTFVPKKRAKLLNQEMGCSNVVAAGDLAPSSNCLKPLLEKLEQVCKETPNDIGQFSKMRSPRKLKKSSSSVVLIKVASRSNKCVRNIPKSGVREHKT</sequence>
<reference evidence="2 3" key="1">
    <citation type="submission" date="2021-09" db="EMBL/GenBank/DDBJ databases">
        <title>Genomic insights and catalytic innovation underlie evolution of tropane alkaloids biosynthesis.</title>
        <authorList>
            <person name="Wang Y.-J."/>
            <person name="Tian T."/>
            <person name="Huang J.-P."/>
            <person name="Huang S.-X."/>
        </authorList>
    </citation>
    <scope>NUCLEOTIDE SEQUENCE [LARGE SCALE GENOMIC DNA]</scope>
    <source>
        <strain evidence="2">KIB-2018</strain>
        <tissue evidence="2">Leaf</tissue>
    </source>
</reference>
<feature type="compositionally biased region" description="Basic and acidic residues" evidence="1">
    <location>
        <begin position="131"/>
        <end position="140"/>
    </location>
</feature>
<gene>
    <name evidence="2" type="ORF">K2173_021830</name>
</gene>